<comment type="caution">
    <text evidence="2">The sequence shown here is derived from an EMBL/GenBank/DDBJ whole genome shotgun (WGS) entry which is preliminary data.</text>
</comment>
<dbReference type="OrthoDB" id="164124at2759"/>
<feature type="compositionally biased region" description="Acidic residues" evidence="1">
    <location>
        <begin position="170"/>
        <end position="188"/>
    </location>
</feature>
<proteinExistence type="predicted"/>
<dbReference type="Proteomes" id="UP000694044">
    <property type="component" value="Unassembled WGS sequence"/>
</dbReference>
<gene>
    <name evidence="2" type="ORF">PHYPSEUDO_005423</name>
</gene>
<reference evidence="2" key="1">
    <citation type="submission" date="2021-02" db="EMBL/GenBank/DDBJ databases">
        <authorList>
            <person name="Palmer J.M."/>
        </authorList>
    </citation>
    <scope>NUCLEOTIDE SEQUENCE</scope>
    <source>
        <strain evidence="2">SCRP734</strain>
    </source>
</reference>
<evidence type="ECO:0000313" key="2">
    <source>
        <dbReference type="EMBL" id="KAG7381952.1"/>
    </source>
</evidence>
<keyword evidence="3" id="KW-1185">Reference proteome</keyword>
<feature type="region of interest" description="Disordered" evidence="1">
    <location>
        <begin position="161"/>
        <end position="205"/>
    </location>
</feature>
<name>A0A8T1VL19_9STRA</name>
<accession>A0A8T1VL19</accession>
<dbReference type="AlphaFoldDB" id="A0A8T1VL19"/>
<organism evidence="2 3">
    <name type="scientific">Phytophthora pseudosyringae</name>
    <dbReference type="NCBI Taxonomy" id="221518"/>
    <lineage>
        <taxon>Eukaryota</taxon>
        <taxon>Sar</taxon>
        <taxon>Stramenopiles</taxon>
        <taxon>Oomycota</taxon>
        <taxon>Peronosporomycetes</taxon>
        <taxon>Peronosporales</taxon>
        <taxon>Peronosporaceae</taxon>
        <taxon>Phytophthora</taxon>
    </lineage>
</organism>
<protein>
    <submittedName>
        <fullName evidence="2">Uncharacterized protein</fullName>
    </submittedName>
</protein>
<dbReference type="EMBL" id="JAGDFM010000225">
    <property type="protein sequence ID" value="KAG7381952.1"/>
    <property type="molecule type" value="Genomic_DNA"/>
</dbReference>
<sequence>MLAPVRRALLPRPAARRALLSTASAADGDSAQFEALALEHDQPLPAPVVMQRVLEYLQVDPKHVQRVLSAEELRPLPYKTLFAPQQVQKFTPLALWGFQQLKGDSQAADAVFAALEPHSNMVRGAVWRQYFQRQFFLSGAPLRAYLRVYKSHQDVLDAARAQAAAAEKQEADDEGDEDDEGEDEDDELAASAKSKGATANRRKEYMHPDKNKAAAVLAENKEWEWVPLHVASSIVKEFCFRGRFAEAIEAYASLPLTDTARRDVVAVLQDYEQYPSVLYLYEVHRAMGSAVKPLDVAPELDALKKVGRVEEMDMRFQELSAKEQSRADIQNLMDN</sequence>
<evidence type="ECO:0000256" key="1">
    <source>
        <dbReference type="SAM" id="MobiDB-lite"/>
    </source>
</evidence>
<evidence type="ECO:0000313" key="3">
    <source>
        <dbReference type="Proteomes" id="UP000694044"/>
    </source>
</evidence>